<name>A0ABS4F819_9BACL</name>
<dbReference type="PANTHER" id="PTHR33639">
    <property type="entry name" value="THIOL-DISULFIDE OXIDOREDUCTASE DCC"/>
    <property type="match status" value="1"/>
</dbReference>
<evidence type="ECO:0000313" key="1">
    <source>
        <dbReference type="EMBL" id="MBP1892400.1"/>
    </source>
</evidence>
<keyword evidence="2" id="KW-1185">Reference proteome</keyword>
<accession>A0ABS4F819</accession>
<organism evidence="1 2">
    <name type="scientific">Paenibacillus lactis</name>
    <dbReference type="NCBI Taxonomy" id="228574"/>
    <lineage>
        <taxon>Bacteria</taxon>
        <taxon>Bacillati</taxon>
        <taxon>Bacillota</taxon>
        <taxon>Bacilli</taxon>
        <taxon>Bacillales</taxon>
        <taxon>Paenibacillaceae</taxon>
        <taxon>Paenibacillus</taxon>
    </lineage>
</organism>
<dbReference type="InterPro" id="IPR052927">
    <property type="entry name" value="DCC_oxidoreductase"/>
</dbReference>
<dbReference type="EMBL" id="JAGGKI010000003">
    <property type="protein sequence ID" value="MBP1892400.1"/>
    <property type="molecule type" value="Genomic_DNA"/>
</dbReference>
<dbReference type="Proteomes" id="UP000706926">
    <property type="component" value="Unassembled WGS sequence"/>
</dbReference>
<comment type="caution">
    <text evidence="1">The sequence shown here is derived from an EMBL/GenBank/DDBJ whole genome shotgun (WGS) entry which is preliminary data.</text>
</comment>
<sequence>MIMKKAGKDNEEYAIVLIDGVCHLCQGLTRFIIQRDPAGHFRFASLQSEIGQSLLEQGGLTPDGGDTMVLIEKGKYYTRSQGALRIARRLRFPWPLAYAMIIVPRPIRDRAYRIVAKNRYRWFGRSEACMIPTPDIRRRFLS</sequence>
<protein>
    <submittedName>
        <fullName evidence="1">DCC family thiol-disulfide oxidoreductase YuxK</fullName>
    </submittedName>
</protein>
<dbReference type="PANTHER" id="PTHR33639:SF2">
    <property type="entry name" value="DUF393 DOMAIN-CONTAINING PROTEIN"/>
    <property type="match status" value="1"/>
</dbReference>
<evidence type="ECO:0000313" key="2">
    <source>
        <dbReference type="Proteomes" id="UP000706926"/>
    </source>
</evidence>
<reference evidence="1 2" key="1">
    <citation type="submission" date="2021-03" db="EMBL/GenBank/DDBJ databases">
        <title>Genomic Encyclopedia of Type Strains, Phase IV (KMG-IV): sequencing the most valuable type-strain genomes for metagenomic binning, comparative biology and taxonomic classification.</title>
        <authorList>
            <person name="Goeker M."/>
        </authorList>
    </citation>
    <scope>NUCLEOTIDE SEQUENCE [LARGE SCALE GENOMIC DNA]</scope>
    <source>
        <strain evidence="1 2">DSM 15596</strain>
    </source>
</reference>
<dbReference type="Pfam" id="PF04134">
    <property type="entry name" value="DCC1-like"/>
    <property type="match status" value="1"/>
</dbReference>
<gene>
    <name evidence="1" type="ORF">J2Z18_001476</name>
</gene>
<proteinExistence type="predicted"/>
<dbReference type="InterPro" id="IPR007263">
    <property type="entry name" value="DCC1-like"/>
</dbReference>